<accession>A0A0D8BMB1</accession>
<name>A0A0D8BMB1_9ACTN</name>
<keyword evidence="1" id="KW-0521">NADP</keyword>
<dbReference type="Proteomes" id="UP000032545">
    <property type="component" value="Unassembled WGS sequence"/>
</dbReference>
<gene>
    <name evidence="3" type="ORF">FF36_00282</name>
</gene>
<dbReference type="InterPro" id="IPR016040">
    <property type="entry name" value="NAD(P)-bd_dom"/>
</dbReference>
<protein>
    <submittedName>
        <fullName evidence="3">Putative nucleoside-diphosphate sugar epimerase</fullName>
    </submittedName>
</protein>
<dbReference type="InterPro" id="IPR051164">
    <property type="entry name" value="NmrA-like_oxidored"/>
</dbReference>
<dbReference type="OrthoDB" id="9771302at2"/>
<dbReference type="PANTHER" id="PTHR42748">
    <property type="entry name" value="NITROGEN METABOLITE REPRESSION PROTEIN NMRA FAMILY MEMBER"/>
    <property type="match status" value="1"/>
</dbReference>
<evidence type="ECO:0000313" key="4">
    <source>
        <dbReference type="Proteomes" id="UP000032545"/>
    </source>
</evidence>
<dbReference type="Gene3D" id="3.40.50.720">
    <property type="entry name" value="NAD(P)-binding Rossmann-like Domain"/>
    <property type="match status" value="1"/>
</dbReference>
<reference evidence="4" key="1">
    <citation type="submission" date="2015-02" db="EMBL/GenBank/DDBJ databases">
        <title>Draft Genome of Frankia sp. CpI1-S.</title>
        <authorList>
            <person name="Oshone R.T."/>
            <person name="Ngom M."/>
            <person name="Ghodhbane-Gtari F."/>
            <person name="Gtari M."/>
            <person name="Morris K."/>
            <person name="Thomas K."/>
            <person name="Sen A."/>
            <person name="Tisa L.S."/>
        </authorList>
    </citation>
    <scope>NUCLEOTIDE SEQUENCE [LARGE SCALE GENOMIC DNA]</scope>
    <source>
        <strain evidence="4">CpI1-S</strain>
    </source>
</reference>
<dbReference type="AlphaFoldDB" id="A0A0D8BMB1"/>
<dbReference type="PANTHER" id="PTHR42748:SF3">
    <property type="entry name" value="BLL4366 PROTEIN"/>
    <property type="match status" value="1"/>
</dbReference>
<feature type="domain" description="NAD(P)-binding" evidence="2">
    <location>
        <begin position="7"/>
        <end position="135"/>
    </location>
</feature>
<dbReference type="SUPFAM" id="SSF51735">
    <property type="entry name" value="NAD(P)-binding Rossmann-fold domains"/>
    <property type="match status" value="1"/>
</dbReference>
<organism evidence="3 4">
    <name type="scientific">Frankia torreyi</name>
    <dbReference type="NCBI Taxonomy" id="1856"/>
    <lineage>
        <taxon>Bacteria</taxon>
        <taxon>Bacillati</taxon>
        <taxon>Actinomycetota</taxon>
        <taxon>Actinomycetes</taxon>
        <taxon>Frankiales</taxon>
        <taxon>Frankiaceae</taxon>
        <taxon>Frankia</taxon>
    </lineage>
</organism>
<evidence type="ECO:0000313" key="3">
    <source>
        <dbReference type="EMBL" id="KJE25149.1"/>
    </source>
</evidence>
<reference evidence="3 4" key="2">
    <citation type="journal article" date="2016" name="Genome Announc.">
        <title>Permanent Draft Genome Sequences for Two Variants of Frankia sp. Strain CpI1, the First Frankia Strain Isolated from Root Nodules of Comptonia peregrina.</title>
        <authorList>
            <person name="Oshone R."/>
            <person name="Hurst S.G.IV."/>
            <person name="Abebe-Akele F."/>
            <person name="Simpson S."/>
            <person name="Morris K."/>
            <person name="Thomas W.K."/>
            <person name="Tisa L.S."/>
        </authorList>
    </citation>
    <scope>NUCLEOTIDE SEQUENCE [LARGE SCALE GENOMIC DNA]</scope>
    <source>
        <strain evidence="4">CpI1-S</strain>
    </source>
</reference>
<dbReference type="EMBL" id="JYFN01000002">
    <property type="protein sequence ID" value="KJE25149.1"/>
    <property type="molecule type" value="Genomic_DNA"/>
</dbReference>
<proteinExistence type="predicted"/>
<dbReference type="PATRIC" id="fig|1502723.3.peg.318"/>
<evidence type="ECO:0000259" key="2">
    <source>
        <dbReference type="Pfam" id="PF13460"/>
    </source>
</evidence>
<comment type="caution">
    <text evidence="3">The sequence shown here is derived from an EMBL/GenBank/DDBJ whole genome shotgun (WGS) entry which is preliminary data.</text>
</comment>
<dbReference type="InterPro" id="IPR036291">
    <property type="entry name" value="NAD(P)-bd_dom_sf"/>
</dbReference>
<sequence>MQIVVIGGTGLIGAKLVRRLIGHGHTAVVASPSSGVDTLTGDGLAEALTGADVVVDVSNSPSFDDQAVLEFFRTSTANILAAATAAGVGHLVALSVVGTRRLAESGYFRAKIAQEELIGQGSLPYSIIQATQFFEFVGGIADAATVGGTVRLAPAPFQPIAADDVAAAVGVTAAGAPVDGTVEVAGPQRFRLDELVRQHLAGRGDPRPVVTDPQARYFGARLDEHTLLPGPDALLARTRFEDWRAVTGAAAGR</sequence>
<dbReference type="RefSeq" id="WP_044883102.1">
    <property type="nucleotide sequence ID" value="NZ_JYFN01000002.1"/>
</dbReference>
<dbReference type="Pfam" id="PF13460">
    <property type="entry name" value="NAD_binding_10"/>
    <property type="match status" value="1"/>
</dbReference>
<evidence type="ECO:0000256" key="1">
    <source>
        <dbReference type="ARBA" id="ARBA00022857"/>
    </source>
</evidence>
<keyword evidence="4" id="KW-1185">Reference proteome</keyword>